<name>A0ABN8MN23_9CNID</name>
<organism evidence="1 2">
    <name type="scientific">Porites lobata</name>
    <dbReference type="NCBI Taxonomy" id="104759"/>
    <lineage>
        <taxon>Eukaryota</taxon>
        <taxon>Metazoa</taxon>
        <taxon>Cnidaria</taxon>
        <taxon>Anthozoa</taxon>
        <taxon>Hexacorallia</taxon>
        <taxon>Scleractinia</taxon>
        <taxon>Fungiina</taxon>
        <taxon>Poritidae</taxon>
        <taxon>Porites</taxon>
    </lineage>
</organism>
<comment type="caution">
    <text evidence="1">The sequence shown here is derived from an EMBL/GenBank/DDBJ whole genome shotgun (WGS) entry which is preliminary data.</text>
</comment>
<dbReference type="EMBL" id="CALNXK010000001">
    <property type="protein sequence ID" value="CAH3032330.1"/>
    <property type="molecule type" value="Genomic_DNA"/>
</dbReference>
<accession>A0ABN8MN23</accession>
<evidence type="ECO:0000313" key="2">
    <source>
        <dbReference type="Proteomes" id="UP001159405"/>
    </source>
</evidence>
<dbReference type="PANTHER" id="PTHR11505">
    <property type="entry name" value="L1 TRANSPOSABLE ELEMENT-RELATED"/>
    <property type="match status" value="1"/>
</dbReference>
<dbReference type="Proteomes" id="UP001159405">
    <property type="component" value="Unassembled WGS sequence"/>
</dbReference>
<gene>
    <name evidence="1" type="ORF">PLOB_00000407</name>
</gene>
<reference evidence="1 2" key="1">
    <citation type="submission" date="2022-05" db="EMBL/GenBank/DDBJ databases">
        <authorList>
            <consortium name="Genoscope - CEA"/>
            <person name="William W."/>
        </authorList>
    </citation>
    <scope>NUCLEOTIDE SEQUENCE [LARGE SCALE GENOMIC DNA]</scope>
</reference>
<sequence>MDAKGYLNVNDLRKIWEEEFLPSIKRELKSEFEALRTSIKTLTARVDGIEKSQSFISEKYEPMTKIAESLAERANRVEPAVYRIECAIDEVQQYSRRDCLKITGIPIRPEKNPKQLIKEIYTLIDVNVEDAHLAAAHRLPDIKNVKHRLIVKFVHRDKREEMYKKRRNLIGKNISNLPSVQATMDNIYKLKICCFIHRMRNETDSIPDIFLDVLTPASRIHNHNTRFVSNLNYFRPRVSTNLGKTSFKFSAPKIWETVLPGLKCLPYHKFKKEWKSCLLTNQI</sequence>
<dbReference type="InterPro" id="IPR004244">
    <property type="entry name" value="Transposase_22"/>
</dbReference>
<protein>
    <submittedName>
        <fullName evidence="1">Uncharacterized protein</fullName>
    </submittedName>
</protein>
<proteinExistence type="predicted"/>
<keyword evidence="2" id="KW-1185">Reference proteome</keyword>
<evidence type="ECO:0000313" key="1">
    <source>
        <dbReference type="EMBL" id="CAH3032330.1"/>
    </source>
</evidence>